<proteinExistence type="predicted"/>
<dbReference type="STRING" id="67267.GCA_000716675_06695"/>
<dbReference type="Pfam" id="PF13830">
    <property type="entry name" value="DUF4192"/>
    <property type="match status" value="1"/>
</dbReference>
<dbReference type="KEGG" id="salf:SMD44_06449"/>
<feature type="region of interest" description="Disordered" evidence="1">
    <location>
        <begin position="512"/>
        <end position="628"/>
    </location>
</feature>
<feature type="compositionally biased region" description="Low complexity" evidence="1">
    <location>
        <begin position="15"/>
        <end position="30"/>
    </location>
</feature>
<sequence length="628" mass="64995">MQSRRMTNHSESADPTEGPTDGPTEGTIEAPAEDASADSVAESVVTLRTPAELADALPYLLGFRPENSVVLIALHGRSGRFGGRARLGIPTRAEDWPAVAEQLAQCLVSGCERREARPDGVVAFLCQEPGGSAGDTSGQPRRGEAEGASGNSGRQVVERLRPLAQALRTACGGLDVPVLEVVCISDGRFWTYCCPDQRCCPPEGTRLLPAGTSVLAAATAYSGRLVGLDQGKLRARLTPWRTDAAAAQESALHGAAIALVPRILDEGGHADVSDETIDLARRVMARLTEAPAKGDPLAADLQDDELLAHDEAAALILGIQDRTTRDRAAEWMEGVEAKPALRLWRALARRCVGPFHEHAAAPLALAGWVAWSLGDLIEGQEALTMALKADPHYTFALLLYPACGADEDPEPIRRVLRRERAERESDDPEIPLAPEELIDLEAPVGAEVPIDSGVPIVDLAGGRGSAGVEGAGALDSPGMSDDITDTTAVRGAEPFDRLSADGLGADHAAALDEIPEPRGDVELPGDADRLSASAPAPAGATVSAPAPAAPAAPTASAVSAAGSGAAADAASDAVAAGEPRADAGVGSTSPGRRRARCSTTRGTRPGGGAGAGPRHRRPAGRRETRNGR</sequence>
<dbReference type="EMBL" id="CP021748">
    <property type="protein sequence ID" value="ARX86968.1"/>
    <property type="molecule type" value="Genomic_DNA"/>
</dbReference>
<dbReference type="eggNOG" id="ENOG5031GJC">
    <property type="taxonomic scope" value="Bacteria"/>
</dbReference>
<feature type="region of interest" description="Disordered" evidence="1">
    <location>
        <begin position="466"/>
        <end position="485"/>
    </location>
</feature>
<keyword evidence="3" id="KW-1185">Reference proteome</keyword>
<evidence type="ECO:0000256" key="1">
    <source>
        <dbReference type="SAM" id="MobiDB-lite"/>
    </source>
</evidence>
<accession>A0A1Z1WKP7</accession>
<feature type="compositionally biased region" description="Low complexity" evidence="1">
    <location>
        <begin position="531"/>
        <end position="576"/>
    </location>
</feature>
<feature type="region of interest" description="Disordered" evidence="1">
    <location>
        <begin position="131"/>
        <end position="153"/>
    </location>
</feature>
<evidence type="ECO:0008006" key="4">
    <source>
        <dbReference type="Google" id="ProtNLM"/>
    </source>
</evidence>
<dbReference type="Proteomes" id="UP000195880">
    <property type="component" value="Chromosome"/>
</dbReference>
<feature type="region of interest" description="Disordered" evidence="1">
    <location>
        <begin position="1"/>
        <end position="38"/>
    </location>
</feature>
<name>A0A1Z1WKP7_9ACTN</name>
<feature type="compositionally biased region" description="Basic and acidic residues" evidence="1">
    <location>
        <begin position="515"/>
        <end position="529"/>
    </location>
</feature>
<reference evidence="2 3" key="1">
    <citation type="submission" date="2017-05" db="EMBL/GenBank/DDBJ databases">
        <title>Streptomyces alboflavus Genome sequencing and assembly.</title>
        <authorList>
            <person name="Wang Y."/>
            <person name="Du B."/>
            <person name="Ding Y."/>
            <person name="Liu H."/>
            <person name="Hou Q."/>
            <person name="Liu K."/>
            <person name="Wang C."/>
            <person name="Yao L."/>
        </authorList>
    </citation>
    <scope>NUCLEOTIDE SEQUENCE [LARGE SCALE GENOMIC DNA]</scope>
    <source>
        <strain evidence="2 3">MDJK44</strain>
    </source>
</reference>
<gene>
    <name evidence="2" type="ORF">SMD44_06449</name>
</gene>
<dbReference type="InterPro" id="IPR025447">
    <property type="entry name" value="DUF4192"/>
</dbReference>
<evidence type="ECO:0000313" key="2">
    <source>
        <dbReference type="EMBL" id="ARX86968.1"/>
    </source>
</evidence>
<evidence type="ECO:0000313" key="3">
    <source>
        <dbReference type="Proteomes" id="UP000195880"/>
    </source>
</evidence>
<organism evidence="2 3">
    <name type="scientific">Streptomyces alboflavus</name>
    <dbReference type="NCBI Taxonomy" id="67267"/>
    <lineage>
        <taxon>Bacteria</taxon>
        <taxon>Bacillati</taxon>
        <taxon>Actinomycetota</taxon>
        <taxon>Actinomycetes</taxon>
        <taxon>Kitasatosporales</taxon>
        <taxon>Streptomycetaceae</taxon>
        <taxon>Streptomyces</taxon>
    </lineage>
</organism>
<protein>
    <recommendedName>
        <fullName evidence="4">DUF4192 domain-containing protein</fullName>
    </recommendedName>
</protein>
<dbReference type="AlphaFoldDB" id="A0A1Z1WKP7"/>